<evidence type="ECO:0000313" key="6">
    <source>
        <dbReference type="Proteomes" id="UP000326565"/>
    </source>
</evidence>
<feature type="repeat" description="ANK" evidence="4">
    <location>
        <begin position="75"/>
        <end position="107"/>
    </location>
</feature>
<gene>
    <name evidence="5" type="ORF">BDV29DRAFT_153014</name>
</gene>
<dbReference type="Proteomes" id="UP000326565">
    <property type="component" value="Unassembled WGS sequence"/>
</dbReference>
<sequence>MLLDLLFELQLEIAAQLELTGDKSTLIRICRKCYDELNTDLYRHVAQSKDEARKAMVFYTGEHEDSHKLEDWGMSMLTLLACAAQRGHVDVVKFFIDAGANVDALGRDKGGLPIIWVVSEAHAEVLALLLDANASTDLGERYLLVHSAARGHTEIVRLLMENDNRGSGPVSNFERQVKVLDVLDVLSLALRRDQENTVRVISRRGLALTALLKASRVFSTLQGGIIWQG</sequence>
<keyword evidence="3 4" id="KW-0040">ANK repeat</keyword>
<accession>A0A5N5XBJ8</accession>
<reference evidence="5 6" key="1">
    <citation type="submission" date="2019-04" db="EMBL/GenBank/DDBJ databases">
        <title>Friends and foes A comparative genomics study of 23 Aspergillus species from section Flavi.</title>
        <authorList>
            <consortium name="DOE Joint Genome Institute"/>
            <person name="Kjaerbolling I."/>
            <person name="Vesth T."/>
            <person name="Frisvad J.C."/>
            <person name="Nybo J.L."/>
            <person name="Theobald S."/>
            <person name="Kildgaard S."/>
            <person name="Isbrandt T."/>
            <person name="Kuo A."/>
            <person name="Sato A."/>
            <person name="Lyhne E.K."/>
            <person name="Kogle M.E."/>
            <person name="Wiebenga A."/>
            <person name="Kun R.S."/>
            <person name="Lubbers R.J."/>
            <person name="Makela M.R."/>
            <person name="Barry K."/>
            <person name="Chovatia M."/>
            <person name="Clum A."/>
            <person name="Daum C."/>
            <person name="Haridas S."/>
            <person name="He G."/>
            <person name="LaButti K."/>
            <person name="Lipzen A."/>
            <person name="Mondo S."/>
            <person name="Riley R."/>
            <person name="Salamov A."/>
            <person name="Simmons B.A."/>
            <person name="Magnuson J.K."/>
            <person name="Henrissat B."/>
            <person name="Mortensen U.H."/>
            <person name="Larsen T.O."/>
            <person name="Devries R.P."/>
            <person name="Grigoriev I.V."/>
            <person name="Machida M."/>
            <person name="Baker S.E."/>
            <person name="Andersen M.R."/>
        </authorList>
    </citation>
    <scope>NUCLEOTIDE SEQUENCE [LARGE SCALE GENOMIC DNA]</scope>
    <source>
        <strain evidence="5 6">CBS 151.66</strain>
    </source>
</reference>
<dbReference type="Gene3D" id="1.25.40.20">
    <property type="entry name" value="Ankyrin repeat-containing domain"/>
    <property type="match status" value="1"/>
</dbReference>
<dbReference type="InterPro" id="IPR002110">
    <property type="entry name" value="Ankyrin_rpt"/>
</dbReference>
<protein>
    <recommendedName>
        <fullName evidence="1">protein S-acyltransferase</fullName>
        <ecNumber evidence="1">2.3.1.225</ecNumber>
    </recommendedName>
</protein>
<keyword evidence="6" id="KW-1185">Reference proteome</keyword>
<organism evidence="5 6">
    <name type="scientific">Aspergillus leporis</name>
    <dbReference type="NCBI Taxonomy" id="41062"/>
    <lineage>
        <taxon>Eukaryota</taxon>
        <taxon>Fungi</taxon>
        <taxon>Dikarya</taxon>
        <taxon>Ascomycota</taxon>
        <taxon>Pezizomycotina</taxon>
        <taxon>Eurotiomycetes</taxon>
        <taxon>Eurotiomycetidae</taxon>
        <taxon>Eurotiales</taxon>
        <taxon>Aspergillaceae</taxon>
        <taxon>Aspergillus</taxon>
        <taxon>Aspergillus subgen. Circumdati</taxon>
    </lineage>
</organism>
<dbReference type="InterPro" id="IPR036770">
    <property type="entry name" value="Ankyrin_rpt-contain_sf"/>
</dbReference>
<dbReference type="EMBL" id="ML732161">
    <property type="protein sequence ID" value="KAB8078089.1"/>
    <property type="molecule type" value="Genomic_DNA"/>
</dbReference>
<keyword evidence="2" id="KW-0677">Repeat</keyword>
<evidence type="ECO:0000256" key="1">
    <source>
        <dbReference type="ARBA" id="ARBA00012210"/>
    </source>
</evidence>
<evidence type="ECO:0000256" key="3">
    <source>
        <dbReference type="ARBA" id="ARBA00023043"/>
    </source>
</evidence>
<name>A0A5N5XBJ8_9EURO</name>
<dbReference type="GO" id="GO:0019706">
    <property type="term" value="F:protein-cysteine S-palmitoyltransferase activity"/>
    <property type="evidence" value="ECO:0007669"/>
    <property type="project" value="UniProtKB-EC"/>
</dbReference>
<evidence type="ECO:0000313" key="5">
    <source>
        <dbReference type="EMBL" id="KAB8078089.1"/>
    </source>
</evidence>
<dbReference type="SMART" id="SM00248">
    <property type="entry name" value="ANK"/>
    <property type="match status" value="3"/>
</dbReference>
<dbReference type="AlphaFoldDB" id="A0A5N5XBJ8"/>
<evidence type="ECO:0000256" key="4">
    <source>
        <dbReference type="PROSITE-ProRule" id="PRU00023"/>
    </source>
</evidence>
<dbReference type="EC" id="2.3.1.225" evidence="1"/>
<dbReference type="SUPFAM" id="SSF48403">
    <property type="entry name" value="Ankyrin repeat"/>
    <property type="match status" value="1"/>
</dbReference>
<dbReference type="PANTHER" id="PTHR24161:SF85">
    <property type="entry name" value="PALMITOYLTRANSFERASE HIP14"/>
    <property type="match status" value="1"/>
</dbReference>
<dbReference type="PANTHER" id="PTHR24161">
    <property type="entry name" value="ANK_REP_REGION DOMAIN-CONTAINING PROTEIN-RELATED"/>
    <property type="match status" value="1"/>
</dbReference>
<dbReference type="PROSITE" id="PS50297">
    <property type="entry name" value="ANK_REP_REGION"/>
    <property type="match status" value="1"/>
</dbReference>
<evidence type="ECO:0000256" key="2">
    <source>
        <dbReference type="ARBA" id="ARBA00022737"/>
    </source>
</evidence>
<proteinExistence type="predicted"/>
<dbReference type="OrthoDB" id="366390at2759"/>
<dbReference type="Pfam" id="PF12796">
    <property type="entry name" value="Ank_2"/>
    <property type="match status" value="1"/>
</dbReference>
<dbReference type="PROSITE" id="PS50088">
    <property type="entry name" value="ANK_REPEAT"/>
    <property type="match status" value="1"/>
</dbReference>